<comment type="caution">
    <text evidence="4">The sequence shown here is derived from an EMBL/GenBank/DDBJ whole genome shotgun (WGS) entry which is preliminary data.</text>
</comment>
<reference evidence="4" key="1">
    <citation type="submission" date="2020-10" db="EMBL/GenBank/DDBJ databases">
        <title>Paenihalocynthiibacter styelae gen. nov., sp. nov., isolated from stalked sea squirt Styela clava.</title>
        <authorList>
            <person name="Kim Y.-O."/>
            <person name="Yoon J.-H."/>
        </authorList>
    </citation>
    <scope>NUCLEOTIDE SEQUENCE</scope>
    <source>
        <strain evidence="4">MYP1-1</strain>
    </source>
</reference>
<protein>
    <submittedName>
        <fullName evidence="4">TetR family transcriptional regulator</fullName>
    </submittedName>
</protein>
<feature type="DNA-binding region" description="H-T-H motif" evidence="2">
    <location>
        <begin position="39"/>
        <end position="58"/>
    </location>
</feature>
<dbReference type="PANTHER" id="PTHR30055">
    <property type="entry name" value="HTH-TYPE TRANSCRIPTIONAL REGULATOR RUTR"/>
    <property type="match status" value="1"/>
</dbReference>
<name>A0A8J7J7F4_9RHOB</name>
<dbReference type="PRINTS" id="PR00455">
    <property type="entry name" value="HTHTETR"/>
</dbReference>
<dbReference type="RefSeq" id="WP_228849432.1">
    <property type="nucleotide sequence ID" value="NZ_JADCKQ010000010.1"/>
</dbReference>
<dbReference type="GO" id="GO:0000976">
    <property type="term" value="F:transcription cis-regulatory region binding"/>
    <property type="evidence" value="ECO:0007669"/>
    <property type="project" value="TreeGrafter"/>
</dbReference>
<evidence type="ECO:0000259" key="3">
    <source>
        <dbReference type="PROSITE" id="PS50977"/>
    </source>
</evidence>
<dbReference type="InterPro" id="IPR009057">
    <property type="entry name" value="Homeodomain-like_sf"/>
</dbReference>
<gene>
    <name evidence="4" type="ORF">H1D41_13650</name>
</gene>
<accession>A0A8J7J7F4</accession>
<dbReference type="AlphaFoldDB" id="A0A8J7J7F4"/>
<organism evidence="4 5">
    <name type="scientific">Halocynthiibacter styelae</name>
    <dbReference type="NCBI Taxonomy" id="2761955"/>
    <lineage>
        <taxon>Bacteria</taxon>
        <taxon>Pseudomonadati</taxon>
        <taxon>Pseudomonadota</taxon>
        <taxon>Alphaproteobacteria</taxon>
        <taxon>Rhodobacterales</taxon>
        <taxon>Paracoccaceae</taxon>
        <taxon>Halocynthiibacter</taxon>
    </lineage>
</organism>
<evidence type="ECO:0000256" key="1">
    <source>
        <dbReference type="ARBA" id="ARBA00023125"/>
    </source>
</evidence>
<keyword evidence="5" id="KW-1185">Reference proteome</keyword>
<dbReference type="InterPro" id="IPR050109">
    <property type="entry name" value="HTH-type_TetR-like_transc_reg"/>
</dbReference>
<keyword evidence="1 2" id="KW-0238">DNA-binding</keyword>
<proteinExistence type="predicted"/>
<dbReference type="Pfam" id="PF17929">
    <property type="entry name" value="TetR_C_34"/>
    <property type="match status" value="1"/>
</dbReference>
<dbReference type="InterPro" id="IPR001647">
    <property type="entry name" value="HTH_TetR"/>
</dbReference>
<feature type="domain" description="HTH tetR-type" evidence="3">
    <location>
        <begin position="16"/>
        <end position="76"/>
    </location>
</feature>
<sequence length="213" mass="23912">MEKEKFIRARKPEQKSVRKQQILIAARQVALRDGPDALTLAGIAAETGITKSAFYRYFRSKEEILAWLLMSESRTMAEDMRVALAGCRDLTEAAAAYVDLCVKRPLFCKLASDMGANLEQNISLEALIAIKQESARQLEDWCNVLLDLNIVTDKMKAVLFIRTAYVILAGLWPITNRSAIVREASEQAGLNHSFISFRDEFHQILTGYARGIA</sequence>
<evidence type="ECO:0000313" key="5">
    <source>
        <dbReference type="Proteomes" id="UP000640583"/>
    </source>
</evidence>
<dbReference type="EMBL" id="JADCKQ010000010">
    <property type="protein sequence ID" value="MBI1494685.1"/>
    <property type="molecule type" value="Genomic_DNA"/>
</dbReference>
<dbReference type="InterPro" id="IPR041483">
    <property type="entry name" value="TetR_C_34"/>
</dbReference>
<dbReference type="Gene3D" id="1.10.357.10">
    <property type="entry name" value="Tetracycline Repressor, domain 2"/>
    <property type="match status" value="1"/>
</dbReference>
<dbReference type="Pfam" id="PF00440">
    <property type="entry name" value="TetR_N"/>
    <property type="match status" value="1"/>
</dbReference>
<dbReference type="Proteomes" id="UP000640583">
    <property type="component" value="Unassembled WGS sequence"/>
</dbReference>
<dbReference type="SUPFAM" id="SSF46689">
    <property type="entry name" value="Homeodomain-like"/>
    <property type="match status" value="1"/>
</dbReference>
<evidence type="ECO:0000256" key="2">
    <source>
        <dbReference type="PROSITE-ProRule" id="PRU00335"/>
    </source>
</evidence>
<evidence type="ECO:0000313" key="4">
    <source>
        <dbReference type="EMBL" id="MBI1494685.1"/>
    </source>
</evidence>
<dbReference type="GO" id="GO:0003700">
    <property type="term" value="F:DNA-binding transcription factor activity"/>
    <property type="evidence" value="ECO:0007669"/>
    <property type="project" value="TreeGrafter"/>
</dbReference>
<dbReference type="PANTHER" id="PTHR30055:SF178">
    <property type="entry name" value="POSSIBLE TRANSCRIPTIONAL REGULATORY PROTEIN"/>
    <property type="match status" value="1"/>
</dbReference>
<dbReference type="PROSITE" id="PS50977">
    <property type="entry name" value="HTH_TETR_2"/>
    <property type="match status" value="1"/>
</dbReference>